<dbReference type="Proteomes" id="UP000215914">
    <property type="component" value="Chromosome 5"/>
</dbReference>
<reference evidence="2 4" key="1">
    <citation type="journal article" date="2017" name="Nature">
        <title>The sunflower genome provides insights into oil metabolism, flowering and Asterid evolution.</title>
        <authorList>
            <person name="Badouin H."/>
            <person name="Gouzy J."/>
            <person name="Grassa C.J."/>
            <person name="Murat F."/>
            <person name="Staton S.E."/>
            <person name="Cottret L."/>
            <person name="Lelandais-Briere C."/>
            <person name="Owens G.L."/>
            <person name="Carrere S."/>
            <person name="Mayjonade B."/>
            <person name="Legrand L."/>
            <person name="Gill N."/>
            <person name="Kane N.C."/>
            <person name="Bowers J.E."/>
            <person name="Hubner S."/>
            <person name="Bellec A."/>
            <person name="Berard A."/>
            <person name="Berges H."/>
            <person name="Blanchet N."/>
            <person name="Boniface M.C."/>
            <person name="Brunel D."/>
            <person name="Catrice O."/>
            <person name="Chaidir N."/>
            <person name="Claudel C."/>
            <person name="Donnadieu C."/>
            <person name="Faraut T."/>
            <person name="Fievet G."/>
            <person name="Helmstetter N."/>
            <person name="King M."/>
            <person name="Knapp S.J."/>
            <person name="Lai Z."/>
            <person name="Le Paslier M.C."/>
            <person name="Lippi Y."/>
            <person name="Lorenzon L."/>
            <person name="Mandel J.R."/>
            <person name="Marage G."/>
            <person name="Marchand G."/>
            <person name="Marquand E."/>
            <person name="Bret-Mestries E."/>
            <person name="Morien E."/>
            <person name="Nambeesan S."/>
            <person name="Nguyen T."/>
            <person name="Pegot-Espagnet P."/>
            <person name="Pouilly N."/>
            <person name="Raftis F."/>
            <person name="Sallet E."/>
            <person name="Schiex T."/>
            <person name="Thomas J."/>
            <person name="Vandecasteele C."/>
            <person name="Vares D."/>
            <person name="Vear F."/>
            <person name="Vautrin S."/>
            <person name="Crespi M."/>
            <person name="Mangin B."/>
            <person name="Burke J.M."/>
            <person name="Salse J."/>
            <person name="Munos S."/>
            <person name="Vincourt P."/>
            <person name="Rieseberg L.H."/>
            <person name="Langlade N.B."/>
        </authorList>
    </citation>
    <scope>NUCLEOTIDE SEQUENCE [LARGE SCALE GENOMIC DNA]</scope>
    <source>
        <strain evidence="4">cv. SF193</strain>
        <tissue evidence="2">Leaves</tissue>
    </source>
</reference>
<feature type="transmembrane region" description="Helical" evidence="1">
    <location>
        <begin position="100"/>
        <end position="118"/>
    </location>
</feature>
<dbReference type="AlphaFoldDB" id="A0A251URI4"/>
<dbReference type="Gramene" id="mRNA:HanXRQr2_Chr05g0220111">
    <property type="protein sequence ID" value="mRNA:HanXRQr2_Chr05g0220111"/>
    <property type="gene ID" value="HanXRQr2_Chr05g0220111"/>
</dbReference>
<reference evidence="2" key="3">
    <citation type="submission" date="2020-06" db="EMBL/GenBank/DDBJ databases">
        <title>Helianthus annuus Genome sequencing and assembly Release 2.</title>
        <authorList>
            <person name="Gouzy J."/>
            <person name="Langlade N."/>
            <person name="Munos S."/>
        </authorList>
    </citation>
    <scope>NUCLEOTIDE SEQUENCE</scope>
    <source>
        <tissue evidence="2">Leaves</tissue>
    </source>
</reference>
<evidence type="ECO:0000256" key="1">
    <source>
        <dbReference type="SAM" id="Phobius"/>
    </source>
</evidence>
<gene>
    <name evidence="3" type="ORF">HannXRQ_Chr05g0149851</name>
    <name evidence="2" type="ORF">HanXRQr2_Chr05g0220111</name>
</gene>
<proteinExistence type="predicted"/>
<organism evidence="3 4">
    <name type="scientific">Helianthus annuus</name>
    <name type="common">Common sunflower</name>
    <dbReference type="NCBI Taxonomy" id="4232"/>
    <lineage>
        <taxon>Eukaryota</taxon>
        <taxon>Viridiplantae</taxon>
        <taxon>Streptophyta</taxon>
        <taxon>Embryophyta</taxon>
        <taxon>Tracheophyta</taxon>
        <taxon>Spermatophyta</taxon>
        <taxon>Magnoliopsida</taxon>
        <taxon>eudicotyledons</taxon>
        <taxon>Gunneridae</taxon>
        <taxon>Pentapetalae</taxon>
        <taxon>asterids</taxon>
        <taxon>campanulids</taxon>
        <taxon>Asterales</taxon>
        <taxon>Asteraceae</taxon>
        <taxon>Asteroideae</taxon>
        <taxon>Heliantheae alliance</taxon>
        <taxon>Heliantheae</taxon>
        <taxon>Helianthus</taxon>
    </lineage>
</organism>
<protein>
    <submittedName>
        <fullName evidence="3">Uncharacterized protein</fullName>
    </submittedName>
</protein>
<name>A0A251URI4_HELAN</name>
<keyword evidence="4" id="KW-1185">Reference proteome</keyword>
<evidence type="ECO:0000313" key="4">
    <source>
        <dbReference type="Proteomes" id="UP000215914"/>
    </source>
</evidence>
<keyword evidence="1" id="KW-0472">Membrane</keyword>
<evidence type="ECO:0000313" key="2">
    <source>
        <dbReference type="EMBL" id="KAF5806331.1"/>
    </source>
</evidence>
<reference evidence="3" key="2">
    <citation type="submission" date="2017-02" db="EMBL/GenBank/DDBJ databases">
        <title>Sunflower complete genome.</title>
        <authorList>
            <person name="Langlade N."/>
            <person name="Munos S."/>
        </authorList>
    </citation>
    <scope>NUCLEOTIDE SEQUENCE [LARGE SCALE GENOMIC DNA]</scope>
    <source>
        <tissue evidence="3">Leaves</tissue>
    </source>
</reference>
<dbReference type="EMBL" id="MNCJ02000320">
    <property type="protein sequence ID" value="KAF5806331.1"/>
    <property type="molecule type" value="Genomic_DNA"/>
</dbReference>
<sequence length="121" mass="14925">MFSSQPQIQTHLHKKQSNDHFDFQSLLFPHIFRNFRTTGALNYTSYRFHDGNLQVTKFGVRFINKEYILHLKQREDCMIYFVYDMVRASEESLKFYENRLFFFLFFFLKFFYVFFFPTSSI</sequence>
<keyword evidence="1" id="KW-1133">Transmembrane helix</keyword>
<dbReference type="EMBL" id="CM007894">
    <property type="protein sequence ID" value="OTG25643.1"/>
    <property type="molecule type" value="Genomic_DNA"/>
</dbReference>
<dbReference type="InParanoid" id="A0A251URI4"/>
<evidence type="ECO:0000313" key="3">
    <source>
        <dbReference type="EMBL" id="OTG25643.1"/>
    </source>
</evidence>
<keyword evidence="1" id="KW-0812">Transmembrane</keyword>
<accession>A0A251URI4</accession>